<feature type="chain" id="PRO_5019866688" description="Tetratricopeptide repeat protein" evidence="2">
    <location>
        <begin position="24"/>
        <end position="255"/>
    </location>
</feature>
<evidence type="ECO:0000256" key="2">
    <source>
        <dbReference type="SAM" id="SignalP"/>
    </source>
</evidence>
<protein>
    <recommendedName>
        <fullName evidence="5">Tetratricopeptide repeat protein</fullName>
    </recommendedName>
</protein>
<dbReference type="KEGG" id="sami:SAMIE_1024820"/>
<gene>
    <name evidence="3" type="ORF">SAMIE_1024820</name>
</gene>
<keyword evidence="2" id="KW-0732">Signal</keyword>
<reference evidence="3 4" key="1">
    <citation type="submission" date="2018-05" db="EMBL/GenBank/DDBJ databases">
        <title>Complete Genome Sequence of the Nonylphenol-Degrading Bacterium Sphingobium amiense DSM 16289T.</title>
        <authorList>
            <person name="Ootsuka M."/>
            <person name="Nishizawa T."/>
            <person name="Ohta H."/>
        </authorList>
    </citation>
    <scope>NUCLEOTIDE SEQUENCE [LARGE SCALE GENOMIC DNA]</scope>
    <source>
        <strain evidence="3 4">DSM 16289</strain>
    </source>
</reference>
<dbReference type="EMBL" id="AP018664">
    <property type="protein sequence ID" value="BBD98981.1"/>
    <property type="molecule type" value="Genomic_DNA"/>
</dbReference>
<dbReference type="AlphaFoldDB" id="A0A494W444"/>
<dbReference type="Proteomes" id="UP000279959">
    <property type="component" value="Chromosome"/>
</dbReference>
<dbReference type="InterPro" id="IPR011990">
    <property type="entry name" value="TPR-like_helical_dom_sf"/>
</dbReference>
<organism evidence="3 4">
    <name type="scientific">Sphingobium amiense</name>
    <dbReference type="NCBI Taxonomy" id="135719"/>
    <lineage>
        <taxon>Bacteria</taxon>
        <taxon>Pseudomonadati</taxon>
        <taxon>Pseudomonadota</taxon>
        <taxon>Alphaproteobacteria</taxon>
        <taxon>Sphingomonadales</taxon>
        <taxon>Sphingomonadaceae</taxon>
        <taxon>Sphingobium</taxon>
    </lineage>
</organism>
<evidence type="ECO:0000256" key="1">
    <source>
        <dbReference type="SAM" id="MobiDB-lite"/>
    </source>
</evidence>
<feature type="signal peptide" evidence="2">
    <location>
        <begin position="1"/>
        <end position="23"/>
    </location>
</feature>
<dbReference type="SUPFAM" id="SSF48452">
    <property type="entry name" value="TPR-like"/>
    <property type="match status" value="1"/>
</dbReference>
<feature type="compositionally biased region" description="Low complexity" evidence="1">
    <location>
        <begin position="36"/>
        <end position="48"/>
    </location>
</feature>
<evidence type="ECO:0000313" key="4">
    <source>
        <dbReference type="Proteomes" id="UP000279959"/>
    </source>
</evidence>
<sequence length="255" mass="26175">MAHRLTRSIVPALLVLAAAPAFAQDAPPAAPPGVAPAPEAAAPEAPPAARELTSAEIVAFNKALTDFSAAQAAQQKGDNQGAVARYDAALPAIRTAVEADPSKIDNVNFLANALYADAAAYGVLGQMDKVIPLYEESLPHWRTIVAAKPEDAASRAILAGILVQIGNLKLGVQDRSGARPYYAEALALSRKAVADAPADNVAKNLLLSALIGAGQTSTEEGMLEEALAMGKAMMADGTIDASNRPTVEAMTQSAG</sequence>
<keyword evidence="4" id="KW-1185">Reference proteome</keyword>
<evidence type="ECO:0000313" key="3">
    <source>
        <dbReference type="EMBL" id="BBD98981.1"/>
    </source>
</evidence>
<proteinExistence type="predicted"/>
<evidence type="ECO:0008006" key="5">
    <source>
        <dbReference type="Google" id="ProtNLM"/>
    </source>
</evidence>
<name>A0A494W444_9SPHN</name>
<feature type="region of interest" description="Disordered" evidence="1">
    <location>
        <begin position="27"/>
        <end position="48"/>
    </location>
</feature>
<dbReference type="Gene3D" id="1.25.40.10">
    <property type="entry name" value="Tetratricopeptide repeat domain"/>
    <property type="match status" value="1"/>
</dbReference>
<accession>A0A494W444</accession>